<gene>
    <name evidence="1" type="ORF">ABB37_08787</name>
</gene>
<proteinExistence type="predicted"/>
<reference evidence="1 2" key="1">
    <citation type="submission" date="2015-07" db="EMBL/GenBank/DDBJ databases">
        <title>High-quality genome of monoxenous trypanosomatid Leptomonas pyrrhocoris.</title>
        <authorList>
            <person name="Flegontov P."/>
            <person name="Butenko A."/>
            <person name="Firsov S."/>
            <person name="Vlcek C."/>
            <person name="Logacheva M.D."/>
            <person name="Field M."/>
            <person name="Filatov D."/>
            <person name="Flegontova O."/>
            <person name="Gerasimov E."/>
            <person name="Jackson A.P."/>
            <person name="Kelly S."/>
            <person name="Opperdoes F."/>
            <person name="O'Reilly A."/>
            <person name="Votypka J."/>
            <person name="Yurchenko V."/>
            <person name="Lukes J."/>
        </authorList>
    </citation>
    <scope>NUCLEOTIDE SEQUENCE [LARGE SCALE GENOMIC DNA]</scope>
    <source>
        <strain evidence="1">H10</strain>
    </source>
</reference>
<dbReference type="Proteomes" id="UP000037923">
    <property type="component" value="Unassembled WGS sequence"/>
</dbReference>
<accession>A0A0M9FSE1</accession>
<keyword evidence="2" id="KW-1185">Reference proteome</keyword>
<dbReference type="AlphaFoldDB" id="A0A0M9FSE1"/>
<dbReference type="EMBL" id="LGTL01000026">
    <property type="protein sequence ID" value="KPA75120.1"/>
    <property type="molecule type" value="Genomic_DNA"/>
</dbReference>
<evidence type="ECO:0000313" key="1">
    <source>
        <dbReference type="EMBL" id="KPA75120.1"/>
    </source>
</evidence>
<comment type="caution">
    <text evidence="1">The sequence shown here is derived from an EMBL/GenBank/DDBJ whole genome shotgun (WGS) entry which is preliminary data.</text>
</comment>
<dbReference type="RefSeq" id="XP_015653559.1">
    <property type="nucleotide sequence ID" value="XM_015807901.1"/>
</dbReference>
<name>A0A0M9FSE1_LEPPY</name>
<evidence type="ECO:0000313" key="2">
    <source>
        <dbReference type="Proteomes" id="UP000037923"/>
    </source>
</evidence>
<organism evidence="1 2">
    <name type="scientific">Leptomonas pyrrhocoris</name>
    <name type="common">Firebug parasite</name>
    <dbReference type="NCBI Taxonomy" id="157538"/>
    <lineage>
        <taxon>Eukaryota</taxon>
        <taxon>Discoba</taxon>
        <taxon>Euglenozoa</taxon>
        <taxon>Kinetoplastea</taxon>
        <taxon>Metakinetoplastina</taxon>
        <taxon>Trypanosomatida</taxon>
        <taxon>Trypanosomatidae</taxon>
        <taxon>Leishmaniinae</taxon>
        <taxon>Leptomonas</taxon>
    </lineage>
</organism>
<protein>
    <submittedName>
        <fullName evidence="1">Uncharacterized protein</fullName>
    </submittedName>
</protein>
<sequence>MLLTFHTHRSCHLLYSTEQCGDRVDPSRLRTTRRRRRCCGWLCFPISSSVCVFHPASTCVEHLFLFSLLCGGFFPSPLTVEVRVRCDTSVGRGHTHTHTHTEGEGEGRNRRYWSHLRVFEVGGGPIENRRFLVYPK</sequence>
<dbReference type="GeneID" id="26909070"/>
<dbReference type="VEuPathDB" id="TriTrypDB:LpyrH10_26_0820"/>